<dbReference type="PROSITE" id="PS50011">
    <property type="entry name" value="PROTEIN_KINASE_DOM"/>
    <property type="match status" value="2"/>
</dbReference>
<keyword evidence="7 20" id="KW-0812">Transmembrane</keyword>
<dbReference type="Gene3D" id="3.30.200.20">
    <property type="entry name" value="Phosphorylase Kinase, domain 1"/>
    <property type="match status" value="2"/>
</dbReference>
<dbReference type="InterPro" id="IPR001480">
    <property type="entry name" value="Bulb-type_lectin_dom"/>
</dbReference>
<comment type="subcellular location">
    <subcellularLocation>
        <location evidence="1">Cell membrane</location>
        <topology evidence="1">Single-pass type I membrane protein</topology>
    </subcellularLocation>
</comment>
<evidence type="ECO:0000256" key="19">
    <source>
        <dbReference type="ARBA" id="ARBA00048679"/>
    </source>
</evidence>
<dbReference type="Pfam" id="PF01453">
    <property type="entry name" value="B_lectin"/>
    <property type="match status" value="2"/>
</dbReference>
<dbReference type="InterPro" id="IPR011009">
    <property type="entry name" value="Kinase-like_dom_sf"/>
</dbReference>
<dbReference type="PROSITE" id="PS00108">
    <property type="entry name" value="PROTEIN_KINASE_ST"/>
    <property type="match status" value="2"/>
</dbReference>
<evidence type="ECO:0000256" key="4">
    <source>
        <dbReference type="ARBA" id="ARBA00022527"/>
    </source>
</evidence>
<dbReference type="CDD" id="cd14066">
    <property type="entry name" value="STKc_IRAK"/>
    <property type="match status" value="2"/>
</dbReference>
<feature type="transmembrane region" description="Helical" evidence="20">
    <location>
        <begin position="330"/>
        <end position="354"/>
    </location>
</feature>
<comment type="catalytic activity">
    <reaction evidence="19">
        <text>L-seryl-[protein] + ATP = O-phospho-L-seryl-[protein] + ADP + H(+)</text>
        <dbReference type="Rhea" id="RHEA:17989"/>
        <dbReference type="Rhea" id="RHEA-COMP:9863"/>
        <dbReference type="Rhea" id="RHEA-COMP:11604"/>
        <dbReference type="ChEBI" id="CHEBI:15378"/>
        <dbReference type="ChEBI" id="CHEBI:29999"/>
        <dbReference type="ChEBI" id="CHEBI:30616"/>
        <dbReference type="ChEBI" id="CHEBI:83421"/>
        <dbReference type="ChEBI" id="CHEBI:456216"/>
        <dbReference type="EC" id="2.7.11.1"/>
    </reaction>
</comment>
<dbReference type="Proteomes" id="UP001604336">
    <property type="component" value="Unassembled WGS sequence"/>
</dbReference>
<evidence type="ECO:0000313" key="24">
    <source>
        <dbReference type="EMBL" id="KAL2539253.1"/>
    </source>
</evidence>
<evidence type="ECO:0000256" key="11">
    <source>
        <dbReference type="ARBA" id="ARBA00022777"/>
    </source>
</evidence>
<dbReference type="EMBL" id="JBFOLK010000001">
    <property type="protein sequence ID" value="KAL2539253.1"/>
    <property type="molecule type" value="Genomic_DNA"/>
</dbReference>
<feature type="domain" description="Bulb-type lectin" evidence="22">
    <location>
        <begin position="29"/>
        <end position="160"/>
    </location>
</feature>
<evidence type="ECO:0000259" key="21">
    <source>
        <dbReference type="PROSITE" id="PS50011"/>
    </source>
</evidence>
<keyword evidence="16" id="KW-0675">Receptor</keyword>
<dbReference type="PANTHER" id="PTHR27002">
    <property type="entry name" value="RECEPTOR-LIKE SERINE/THREONINE-PROTEIN KINASE SD1-8"/>
    <property type="match status" value="1"/>
</dbReference>
<dbReference type="PROSITE" id="PS50948">
    <property type="entry name" value="PAN"/>
    <property type="match status" value="2"/>
</dbReference>
<feature type="domain" description="Protein kinase" evidence="21">
    <location>
        <begin position="413"/>
        <end position="699"/>
    </location>
</feature>
<dbReference type="FunFam" id="2.90.10.30:FF:000003">
    <property type="entry name" value="Os04g0303100 protein"/>
    <property type="match status" value="1"/>
</dbReference>
<feature type="domain" description="Bulb-type lectin" evidence="22">
    <location>
        <begin position="717"/>
        <end position="848"/>
    </location>
</feature>
<keyword evidence="11 24" id="KW-0418">Kinase</keyword>
<dbReference type="InterPro" id="IPR001245">
    <property type="entry name" value="Ser-Thr/Tyr_kinase_cat_dom"/>
</dbReference>
<evidence type="ECO:0000256" key="1">
    <source>
        <dbReference type="ARBA" id="ARBA00004251"/>
    </source>
</evidence>
<dbReference type="InterPro" id="IPR008271">
    <property type="entry name" value="Ser/Thr_kinase_AS"/>
</dbReference>
<dbReference type="SMART" id="SM00220">
    <property type="entry name" value="S_TKc"/>
    <property type="match status" value="2"/>
</dbReference>
<proteinExistence type="predicted"/>
<dbReference type="InterPro" id="IPR003609">
    <property type="entry name" value="Pan_app"/>
</dbReference>
<comment type="catalytic activity">
    <reaction evidence="18">
        <text>L-threonyl-[protein] + ATP = O-phospho-L-threonyl-[protein] + ADP + H(+)</text>
        <dbReference type="Rhea" id="RHEA:46608"/>
        <dbReference type="Rhea" id="RHEA-COMP:11060"/>
        <dbReference type="Rhea" id="RHEA-COMP:11605"/>
        <dbReference type="ChEBI" id="CHEBI:15378"/>
        <dbReference type="ChEBI" id="CHEBI:30013"/>
        <dbReference type="ChEBI" id="CHEBI:30616"/>
        <dbReference type="ChEBI" id="CHEBI:61977"/>
        <dbReference type="ChEBI" id="CHEBI:456216"/>
        <dbReference type="EC" id="2.7.11.1"/>
    </reaction>
</comment>
<feature type="domain" description="Apple" evidence="23">
    <location>
        <begin position="230"/>
        <end position="312"/>
    </location>
</feature>
<dbReference type="Pfam" id="PF07714">
    <property type="entry name" value="PK_Tyr_Ser-Thr"/>
    <property type="match status" value="2"/>
</dbReference>
<evidence type="ECO:0000256" key="14">
    <source>
        <dbReference type="ARBA" id="ARBA00023136"/>
    </source>
</evidence>
<evidence type="ECO:0000256" key="15">
    <source>
        <dbReference type="ARBA" id="ARBA00023157"/>
    </source>
</evidence>
<keyword evidence="10" id="KW-0547">Nucleotide-binding</keyword>
<feature type="domain" description="Apple" evidence="23">
    <location>
        <begin position="994"/>
        <end position="1076"/>
    </location>
</feature>
<dbReference type="GO" id="GO:0005886">
    <property type="term" value="C:plasma membrane"/>
    <property type="evidence" value="ECO:0007669"/>
    <property type="project" value="UniProtKB-SubCell"/>
</dbReference>
<keyword evidence="8" id="KW-0732">Signal</keyword>
<dbReference type="Gene3D" id="2.90.10.10">
    <property type="entry name" value="Bulb-type lectin domain"/>
    <property type="match status" value="2"/>
</dbReference>
<dbReference type="SMART" id="SM00473">
    <property type="entry name" value="PAN_AP"/>
    <property type="match status" value="2"/>
</dbReference>
<dbReference type="GO" id="GO:0004674">
    <property type="term" value="F:protein serine/threonine kinase activity"/>
    <property type="evidence" value="ECO:0007669"/>
    <property type="project" value="UniProtKB-KW"/>
</dbReference>
<dbReference type="PANTHER" id="PTHR27002:SF926">
    <property type="entry name" value="OS07G0535800 PROTEIN"/>
    <property type="match status" value="1"/>
</dbReference>
<evidence type="ECO:0000256" key="6">
    <source>
        <dbReference type="ARBA" id="ARBA00022679"/>
    </source>
</evidence>
<evidence type="ECO:0000256" key="3">
    <source>
        <dbReference type="ARBA" id="ARBA00022475"/>
    </source>
</evidence>
<comment type="caution">
    <text evidence="24">The sequence shown here is derived from an EMBL/GenBank/DDBJ whole genome shotgun (WGS) entry which is preliminary data.</text>
</comment>
<evidence type="ECO:0000256" key="13">
    <source>
        <dbReference type="ARBA" id="ARBA00022989"/>
    </source>
</evidence>
<keyword evidence="17" id="KW-0325">Glycoprotein</keyword>
<gene>
    <name evidence="24" type="ORF">Adt_00231</name>
</gene>
<keyword evidence="12" id="KW-0067">ATP-binding</keyword>
<dbReference type="InterPro" id="IPR000719">
    <property type="entry name" value="Prot_kinase_dom"/>
</dbReference>
<dbReference type="FunFam" id="3.30.200.20:FF:000330">
    <property type="entry name" value="G-type lectin S-receptor-like serine/threonine-protein kinase At4g03230"/>
    <property type="match status" value="2"/>
</dbReference>
<dbReference type="SUPFAM" id="SSF56112">
    <property type="entry name" value="Protein kinase-like (PK-like)"/>
    <property type="match status" value="2"/>
</dbReference>
<dbReference type="SUPFAM" id="SSF51110">
    <property type="entry name" value="alpha-D-mannose-specific plant lectins"/>
    <property type="match status" value="2"/>
</dbReference>
<name>A0ABD1VRM6_9LAMI</name>
<feature type="transmembrane region" description="Helical" evidence="20">
    <location>
        <begin position="1094"/>
        <end position="1117"/>
    </location>
</feature>
<keyword evidence="6" id="KW-0808">Transferase</keyword>
<evidence type="ECO:0000256" key="8">
    <source>
        <dbReference type="ARBA" id="ARBA00022729"/>
    </source>
</evidence>
<dbReference type="GO" id="GO:0030246">
    <property type="term" value="F:carbohydrate binding"/>
    <property type="evidence" value="ECO:0007669"/>
    <property type="project" value="UniProtKB-KW"/>
</dbReference>
<evidence type="ECO:0000256" key="7">
    <source>
        <dbReference type="ARBA" id="ARBA00022692"/>
    </source>
</evidence>
<feature type="domain" description="Protein kinase" evidence="21">
    <location>
        <begin position="1173"/>
        <end position="1459"/>
    </location>
</feature>
<reference evidence="25" key="1">
    <citation type="submission" date="2024-07" db="EMBL/GenBank/DDBJ databases">
        <title>Two chromosome-level genome assemblies of Korean endemic species Abeliophyllum distichum and Forsythia ovata (Oleaceae).</title>
        <authorList>
            <person name="Jang H."/>
        </authorList>
    </citation>
    <scope>NUCLEOTIDE SEQUENCE [LARGE SCALE GENOMIC DNA]</scope>
</reference>
<evidence type="ECO:0000256" key="5">
    <source>
        <dbReference type="ARBA" id="ARBA00022553"/>
    </source>
</evidence>
<evidence type="ECO:0000259" key="23">
    <source>
        <dbReference type="PROSITE" id="PS50948"/>
    </source>
</evidence>
<evidence type="ECO:0000256" key="20">
    <source>
        <dbReference type="SAM" id="Phobius"/>
    </source>
</evidence>
<evidence type="ECO:0000256" key="2">
    <source>
        <dbReference type="ARBA" id="ARBA00012513"/>
    </source>
</evidence>
<evidence type="ECO:0000256" key="17">
    <source>
        <dbReference type="ARBA" id="ARBA00023180"/>
    </source>
</evidence>
<sequence>MSIETRISIILGLSYYLSVNPAAYADMERDTILNGQQLRDWESLSSANKVFRLKFFSPRNSNSRYLGICYNTPPDYGEANLPLYERTVWVANRDTPIADASGSLMIDANGKLKITSSGGDVRSVFNSSPAASTNASATLLDNGNFVLRELNLEGSVNRTWWQSFDYPTDTILPGMKLGINFKTGASVVAHLLDEQRRTIVRIICHWWRPEWNKPKYSMDEGCVKKTLPECRKPDYWFESRVGYMLGDGYRFVENYNLSIFDCQEKCEQNCSCVAYASRITQYRTDCEIWSKETNFYPSGYANREIYILKKDTGRESSDGHEKHRSAARHWWIWLITALGGTMLLAFSIICYVVQRNLQVKGMVKEKTRTLLNELEDTITASGKYRQPRDEMDKKLAQMNIFSFQSIVMATNNFSDENKLGEGGFGPVYKGELPGGQEIAIKRLSRSSGQGLAEFKNEILLIAKLQHTNLVRLLGSCIQGEEKILVYEYMPNKSLDFFLFDSSRRELLNWTNRMKIIEGVAQGLLYLHKYSRLRVIHRDLKASNILLDRNMNPKISDFGMARIFGVQQTEANTKRIVGTFGYMSPEYALKGIVSMKTDVFSFGVLLLEIVSGKRNHSCYPSEHPFNLIGLAWELWMEKRVLELMDSILDDSSPKDEIIRCINVGLLCVQDQARDRPSTKDVVSMLTNNSVRLPVPKQPAFFIGSGARERETYAETERDTILRGQQPLRDWEFLSSANKVFRLKFFSPSNSNSRYLGICYNTPPDYGEATLSLYDRTVWVANRDNPVADASGSLMIDTDGKLKITSSRGDVTSVFNSATAASTNASATLLNNGSFVLRELNPDGSVKRTLWQSFDYPTDTILPGMRMGINFKTGHRWSLTCWMSKELPSSGSFTIGGDPNGANQLIIWYQGNMYWTTGLWENGRFANLAKLLDGDFSFISNENEKYLTYSVNENISFLYYRIDPAGIVMGIVLGSFGDCSLSKQDEGCVKKTLPACRKPDYWFESRVGYMLGDGYRFGESHNLSIFDCQDKCEQNCSCVAYASRTTQYGTGCEIWNKETNFYASGYADREIYVLKRDTGRESTNDREKQRAATRHWWIWLITAVGGIILLAFSIVCYFVQRNLRAKEKNRTLQNELEDTGTTSGKHSQLSDKMDDKMSQVTFFSFESISVATNNFSDANKLGEGGFGPVYKGEFPGGQEIAIKRLSRSSGQGLTEFKNEIQLIAKLQHTNLVRLLGCCIEGEEKILVYEYMPNKSLDFFLFDSSRTELQNWTNRMNIIEGVAQGLLYLHKYSRLRVIHRDLKASNILLDHNMNPKISDFGMARIFGVQQTEANTKRIVGTYGYMSPEYALKGIVSMKTDVFSFGVLLLEIVSGKRNHGCYQSDHPFNLIGLAWELWMEERALELMDSRLDCSSPKNEIMRCINVGLLCVQDHAGDRPSMTDVVSMLTNDSMQLPVPKQPAFFVDSGAQEKESEIRLEKNCTSVMSISDMEGR</sequence>
<evidence type="ECO:0000256" key="9">
    <source>
        <dbReference type="ARBA" id="ARBA00022734"/>
    </source>
</evidence>
<protein>
    <recommendedName>
        <fullName evidence="2">non-specific serine/threonine protein kinase</fullName>
        <ecNumber evidence="2">2.7.11.1</ecNumber>
    </recommendedName>
</protein>
<dbReference type="EC" id="2.7.11.1" evidence="2"/>
<dbReference type="Pfam" id="PF08276">
    <property type="entry name" value="PAN_2"/>
    <property type="match status" value="2"/>
</dbReference>
<evidence type="ECO:0000256" key="16">
    <source>
        <dbReference type="ARBA" id="ARBA00023170"/>
    </source>
</evidence>
<evidence type="ECO:0000259" key="22">
    <source>
        <dbReference type="PROSITE" id="PS50927"/>
    </source>
</evidence>
<dbReference type="Gene3D" id="1.10.510.10">
    <property type="entry name" value="Transferase(Phosphotransferase) domain 1"/>
    <property type="match status" value="2"/>
</dbReference>
<keyword evidence="25" id="KW-1185">Reference proteome</keyword>
<keyword evidence="4" id="KW-0723">Serine/threonine-protein kinase</keyword>
<evidence type="ECO:0000256" key="18">
    <source>
        <dbReference type="ARBA" id="ARBA00047899"/>
    </source>
</evidence>
<keyword evidence="3" id="KW-1003">Cell membrane</keyword>
<keyword evidence="14 20" id="KW-0472">Membrane</keyword>
<keyword evidence="9" id="KW-0430">Lectin</keyword>
<accession>A0ABD1VRM6</accession>
<dbReference type="InterPro" id="IPR036426">
    <property type="entry name" value="Bulb-type_lectin_dom_sf"/>
</dbReference>
<dbReference type="PROSITE" id="PS50927">
    <property type="entry name" value="BULB_LECTIN"/>
    <property type="match status" value="2"/>
</dbReference>
<evidence type="ECO:0000256" key="10">
    <source>
        <dbReference type="ARBA" id="ARBA00022741"/>
    </source>
</evidence>
<dbReference type="FunFam" id="2.90.10.10:FF:000009">
    <property type="entry name" value="Receptor-like serine/threonine-protein kinase SD1-8"/>
    <property type="match status" value="1"/>
</dbReference>
<organism evidence="24 25">
    <name type="scientific">Abeliophyllum distichum</name>
    <dbReference type="NCBI Taxonomy" id="126358"/>
    <lineage>
        <taxon>Eukaryota</taxon>
        <taxon>Viridiplantae</taxon>
        <taxon>Streptophyta</taxon>
        <taxon>Embryophyta</taxon>
        <taxon>Tracheophyta</taxon>
        <taxon>Spermatophyta</taxon>
        <taxon>Magnoliopsida</taxon>
        <taxon>eudicotyledons</taxon>
        <taxon>Gunneridae</taxon>
        <taxon>Pentapetalae</taxon>
        <taxon>asterids</taxon>
        <taxon>lamiids</taxon>
        <taxon>Lamiales</taxon>
        <taxon>Oleaceae</taxon>
        <taxon>Forsythieae</taxon>
        <taxon>Abeliophyllum</taxon>
    </lineage>
</organism>
<keyword evidence="15" id="KW-1015">Disulfide bond</keyword>
<evidence type="ECO:0000313" key="25">
    <source>
        <dbReference type="Proteomes" id="UP001604336"/>
    </source>
</evidence>
<evidence type="ECO:0000256" key="12">
    <source>
        <dbReference type="ARBA" id="ARBA00022840"/>
    </source>
</evidence>
<keyword evidence="5" id="KW-0597">Phosphoprotein</keyword>
<dbReference type="SMART" id="SM00108">
    <property type="entry name" value="B_lectin"/>
    <property type="match status" value="2"/>
</dbReference>
<dbReference type="CDD" id="cd00028">
    <property type="entry name" value="B_lectin"/>
    <property type="match status" value="2"/>
</dbReference>
<keyword evidence="13 20" id="KW-1133">Transmembrane helix</keyword>
<dbReference type="GO" id="GO:0005524">
    <property type="term" value="F:ATP binding"/>
    <property type="evidence" value="ECO:0007669"/>
    <property type="project" value="UniProtKB-KW"/>
</dbReference>
<dbReference type="FunFam" id="1.10.510.10:FF:000060">
    <property type="entry name" value="G-type lectin S-receptor-like serine/threonine-protein kinase"/>
    <property type="match status" value="2"/>
</dbReference>